<dbReference type="PANTHER" id="PTHR13501">
    <property type="entry name" value="CHLOROPLAST 50S RIBOSOMAL PROTEIN L22-RELATED"/>
    <property type="match status" value="1"/>
</dbReference>
<dbReference type="InterPro" id="IPR018260">
    <property type="entry name" value="Ribosomal_uL22_CS"/>
</dbReference>
<dbReference type="InterPro" id="IPR005727">
    <property type="entry name" value="Ribosomal_uL22_bac/chlpt-type"/>
</dbReference>
<gene>
    <name evidence="10" type="primary">rplV</name>
    <name evidence="15" type="ORF">SAMN02910451_02139</name>
</gene>
<evidence type="ECO:0000256" key="12">
    <source>
        <dbReference type="RuleBase" id="RU004006"/>
    </source>
</evidence>
<accession>A0A1G5EXL6</accession>
<evidence type="ECO:0000256" key="14">
    <source>
        <dbReference type="SAM" id="MobiDB-lite"/>
    </source>
</evidence>
<keyword evidence="4 10" id="KW-0699">rRNA-binding</keyword>
<evidence type="ECO:0000256" key="2">
    <source>
        <dbReference type="ARBA" id="ARBA00009451"/>
    </source>
</evidence>
<comment type="subunit">
    <text evidence="3 10 12">Part of the 50S ribosomal subunit.</text>
</comment>
<evidence type="ECO:0000256" key="9">
    <source>
        <dbReference type="ARBA" id="ARBA00035207"/>
    </source>
</evidence>
<dbReference type="GO" id="GO:0022625">
    <property type="term" value="C:cytosolic large ribosomal subunit"/>
    <property type="evidence" value="ECO:0007669"/>
    <property type="project" value="TreeGrafter"/>
</dbReference>
<dbReference type="NCBIfam" id="TIGR01044">
    <property type="entry name" value="rplV_bact"/>
    <property type="match status" value="1"/>
</dbReference>
<dbReference type="Pfam" id="PF00237">
    <property type="entry name" value="Ribosomal_L22"/>
    <property type="match status" value="1"/>
</dbReference>
<comment type="similarity">
    <text evidence="2 10 11">Belongs to the universal ribosomal protein uL22 family.</text>
</comment>
<dbReference type="Gene3D" id="3.90.470.10">
    <property type="entry name" value="Ribosomal protein L22/L17"/>
    <property type="match status" value="1"/>
</dbReference>
<keyword evidence="16" id="KW-1185">Reference proteome</keyword>
<dbReference type="CDD" id="cd00336">
    <property type="entry name" value="Ribosomal_L22"/>
    <property type="match status" value="1"/>
</dbReference>
<dbReference type="GO" id="GO:0003735">
    <property type="term" value="F:structural constituent of ribosome"/>
    <property type="evidence" value="ECO:0007669"/>
    <property type="project" value="InterPro"/>
</dbReference>
<evidence type="ECO:0000256" key="3">
    <source>
        <dbReference type="ARBA" id="ARBA00011838"/>
    </source>
</evidence>
<evidence type="ECO:0000256" key="13">
    <source>
        <dbReference type="RuleBase" id="RU004008"/>
    </source>
</evidence>
<feature type="region of interest" description="Disordered" evidence="14">
    <location>
        <begin position="1"/>
        <end position="23"/>
    </location>
</feature>
<evidence type="ECO:0000256" key="10">
    <source>
        <dbReference type="HAMAP-Rule" id="MF_01331"/>
    </source>
</evidence>
<keyword evidence="7 10" id="KW-0687">Ribonucleoprotein</keyword>
<keyword evidence="5 10" id="KW-0694">RNA-binding</keyword>
<dbReference type="InterPro" id="IPR047867">
    <property type="entry name" value="Ribosomal_uL22_bac/org-type"/>
</dbReference>
<evidence type="ECO:0000256" key="7">
    <source>
        <dbReference type="ARBA" id="ARBA00023274"/>
    </source>
</evidence>
<dbReference type="Proteomes" id="UP000183047">
    <property type="component" value="Unassembled WGS sequence"/>
</dbReference>
<sequence>MEMEIKHRSKIKRERNRDNKETRPFAKLSYARIPVQKACFVMDAIRGKDVESALAILQYNPRYASSVIYKLLSSAVANAENNKGMNRANLFVAECTASNGPIMKRIQPRAQGRAYRINKRMSHLTVILDER</sequence>
<comment type="function">
    <text evidence="1 10">The globular domain of the protein is located near the polypeptide exit tunnel on the outside of the subunit, while an extended beta-hairpin is found that lines the wall of the exit tunnel in the center of the 70S ribosome.</text>
</comment>
<proteinExistence type="inferred from homology"/>
<dbReference type="PANTHER" id="PTHR13501:SF8">
    <property type="entry name" value="LARGE RIBOSOMAL SUBUNIT PROTEIN UL22M"/>
    <property type="match status" value="1"/>
</dbReference>
<dbReference type="InterPro" id="IPR036394">
    <property type="entry name" value="Ribosomal_uL22_sf"/>
</dbReference>
<organism evidence="15 16">
    <name type="scientific">Butyrivibrio hungatei</name>
    <dbReference type="NCBI Taxonomy" id="185008"/>
    <lineage>
        <taxon>Bacteria</taxon>
        <taxon>Bacillati</taxon>
        <taxon>Bacillota</taxon>
        <taxon>Clostridia</taxon>
        <taxon>Lachnospirales</taxon>
        <taxon>Lachnospiraceae</taxon>
        <taxon>Butyrivibrio</taxon>
    </lineage>
</organism>
<dbReference type="HAMAP" id="MF_01331_B">
    <property type="entry name" value="Ribosomal_uL22_B"/>
    <property type="match status" value="1"/>
</dbReference>
<evidence type="ECO:0000313" key="15">
    <source>
        <dbReference type="EMBL" id="SCY31561.1"/>
    </source>
</evidence>
<comment type="function">
    <text evidence="10 13">This protein binds specifically to 23S rRNA; its binding is stimulated by other ribosomal proteins, e.g., L4, L17, and L20. It is important during the early stages of 50S assembly. It makes multiple contacts with different domains of the 23S rRNA in the assembled 50S subunit and ribosome.</text>
</comment>
<dbReference type="STRING" id="185008.bhn_I2069"/>
<name>A0A1G5EXL6_9FIRM</name>
<reference evidence="16" key="1">
    <citation type="submission" date="2016-10" db="EMBL/GenBank/DDBJ databases">
        <authorList>
            <person name="Varghese N."/>
            <person name="Submissions S."/>
        </authorList>
    </citation>
    <scope>NUCLEOTIDE SEQUENCE [LARGE SCALE GENOMIC DNA]</scope>
    <source>
        <strain evidence="16">XBD2006</strain>
    </source>
</reference>
<protein>
    <recommendedName>
        <fullName evidence="9 10">Large ribosomal subunit protein uL22</fullName>
    </recommendedName>
</protein>
<evidence type="ECO:0000256" key="5">
    <source>
        <dbReference type="ARBA" id="ARBA00022884"/>
    </source>
</evidence>
<evidence type="ECO:0000256" key="8">
    <source>
        <dbReference type="ARBA" id="ARBA00025084"/>
    </source>
</evidence>
<dbReference type="InterPro" id="IPR001063">
    <property type="entry name" value="Ribosomal_uL22"/>
</dbReference>
<evidence type="ECO:0000256" key="6">
    <source>
        <dbReference type="ARBA" id="ARBA00022980"/>
    </source>
</evidence>
<dbReference type="RefSeq" id="WP_420314844.1">
    <property type="nucleotide sequence ID" value="NZ_FMUR01000012.1"/>
</dbReference>
<comment type="function">
    <text evidence="8">This protein binds specifically to 23S rRNA; its binding is stimulated by other ribosomal proteins, e.g. L4, L17, and L20. It is important during the early stages of 50S assembly. It makes multiple contacts with different domains of the 23S rRNA in the assembled 50S subunit and ribosome.</text>
</comment>
<dbReference type="EMBL" id="FMUR01000012">
    <property type="protein sequence ID" value="SCY31561.1"/>
    <property type="molecule type" value="Genomic_DNA"/>
</dbReference>
<dbReference type="PROSITE" id="PS00464">
    <property type="entry name" value="RIBOSOMAL_L22"/>
    <property type="match status" value="1"/>
</dbReference>
<dbReference type="SUPFAM" id="SSF54843">
    <property type="entry name" value="Ribosomal protein L22"/>
    <property type="match status" value="1"/>
</dbReference>
<dbReference type="AlphaFoldDB" id="A0A1G5EXL6"/>
<keyword evidence="6 10" id="KW-0689">Ribosomal protein</keyword>
<evidence type="ECO:0000256" key="4">
    <source>
        <dbReference type="ARBA" id="ARBA00022730"/>
    </source>
</evidence>
<evidence type="ECO:0000313" key="16">
    <source>
        <dbReference type="Proteomes" id="UP000183047"/>
    </source>
</evidence>
<evidence type="ECO:0000256" key="1">
    <source>
        <dbReference type="ARBA" id="ARBA00003478"/>
    </source>
</evidence>
<evidence type="ECO:0000256" key="11">
    <source>
        <dbReference type="RuleBase" id="RU004005"/>
    </source>
</evidence>
<dbReference type="GO" id="GO:0019843">
    <property type="term" value="F:rRNA binding"/>
    <property type="evidence" value="ECO:0007669"/>
    <property type="project" value="UniProtKB-UniRule"/>
</dbReference>
<dbReference type="GO" id="GO:0006412">
    <property type="term" value="P:translation"/>
    <property type="evidence" value="ECO:0007669"/>
    <property type="project" value="UniProtKB-UniRule"/>
</dbReference>